<feature type="signal peptide" evidence="2">
    <location>
        <begin position="1"/>
        <end position="18"/>
    </location>
</feature>
<evidence type="ECO:0000313" key="4">
    <source>
        <dbReference type="Proteomes" id="UP000198704"/>
    </source>
</evidence>
<accession>A0A1H0GQ58</accession>
<protein>
    <recommendedName>
        <fullName evidence="5">Porin</fullName>
    </recommendedName>
</protein>
<dbReference type="RefSeq" id="WP_091719629.1">
    <property type="nucleotide sequence ID" value="NZ_FNHS01000014.1"/>
</dbReference>
<organism evidence="3 4">
    <name type="scientific">Methylobacterium phyllostachyos</name>
    <dbReference type="NCBI Taxonomy" id="582672"/>
    <lineage>
        <taxon>Bacteria</taxon>
        <taxon>Pseudomonadati</taxon>
        <taxon>Pseudomonadota</taxon>
        <taxon>Alphaproteobacteria</taxon>
        <taxon>Hyphomicrobiales</taxon>
        <taxon>Methylobacteriaceae</taxon>
        <taxon>Methylobacterium</taxon>
    </lineage>
</organism>
<evidence type="ECO:0000313" key="3">
    <source>
        <dbReference type="EMBL" id="SDO08988.1"/>
    </source>
</evidence>
<keyword evidence="4" id="KW-1185">Reference proteome</keyword>
<name>A0A1H0GQ58_9HYPH</name>
<evidence type="ECO:0000256" key="2">
    <source>
        <dbReference type="SAM" id="SignalP"/>
    </source>
</evidence>
<evidence type="ECO:0008006" key="5">
    <source>
        <dbReference type="Google" id="ProtNLM"/>
    </source>
</evidence>
<reference evidence="4" key="1">
    <citation type="submission" date="2016-10" db="EMBL/GenBank/DDBJ databases">
        <authorList>
            <person name="Varghese N."/>
            <person name="Submissions S."/>
        </authorList>
    </citation>
    <scope>NUCLEOTIDE SEQUENCE [LARGE SCALE GENOMIC DNA]</scope>
    <source>
        <strain evidence="4">BL47</strain>
    </source>
</reference>
<gene>
    <name evidence="3" type="ORF">SAMN05216360_114177</name>
</gene>
<keyword evidence="2" id="KW-0732">Signal</keyword>
<feature type="chain" id="PRO_5011690323" description="Porin" evidence="2">
    <location>
        <begin position="19"/>
        <end position="81"/>
    </location>
</feature>
<proteinExistence type="predicted"/>
<dbReference type="AlphaFoldDB" id="A0A1H0GQ58"/>
<sequence>MRVVLGLALIGLTSAAHAAEQPSRARLCPENLPEGVRLPPQPGCTDAPRTPPTRRQGVYDLGDGTTVRIGGRASAEYGVRR</sequence>
<dbReference type="EMBL" id="FNHS01000014">
    <property type="protein sequence ID" value="SDO08988.1"/>
    <property type="molecule type" value="Genomic_DNA"/>
</dbReference>
<dbReference type="Proteomes" id="UP000198704">
    <property type="component" value="Unassembled WGS sequence"/>
</dbReference>
<dbReference type="OrthoDB" id="8019813at2"/>
<evidence type="ECO:0000256" key="1">
    <source>
        <dbReference type="SAM" id="MobiDB-lite"/>
    </source>
</evidence>
<dbReference type="STRING" id="582672.SAMN05216360_114177"/>
<feature type="region of interest" description="Disordered" evidence="1">
    <location>
        <begin position="32"/>
        <end position="65"/>
    </location>
</feature>